<reference evidence="3 4" key="3">
    <citation type="journal article" date="2020" name="BMC Genomics">
        <title>Intraspecific diversification of the crop wild relative Brassica cretica Lam. using demographic model selection.</title>
        <authorList>
            <person name="Kioukis A."/>
            <person name="Michalopoulou V.A."/>
            <person name="Briers L."/>
            <person name="Pirintsos S."/>
            <person name="Studholme D.J."/>
            <person name="Pavlidis P."/>
            <person name="Sarris P.F."/>
        </authorList>
    </citation>
    <scope>NUCLEOTIDE SEQUENCE [LARGE SCALE GENOMIC DNA]</scope>
    <source>
        <strain evidence="4">cv. PFS-1207/04</strain>
        <strain evidence="3">PFS-1207/04</strain>
    </source>
</reference>
<organism evidence="2">
    <name type="scientific">Brassica cretica</name>
    <name type="common">Mustard</name>
    <dbReference type="NCBI Taxonomy" id="69181"/>
    <lineage>
        <taxon>Eukaryota</taxon>
        <taxon>Viridiplantae</taxon>
        <taxon>Streptophyta</taxon>
        <taxon>Embryophyta</taxon>
        <taxon>Tracheophyta</taxon>
        <taxon>Spermatophyta</taxon>
        <taxon>Magnoliopsida</taxon>
        <taxon>eudicotyledons</taxon>
        <taxon>Gunneridae</taxon>
        <taxon>Pentapetalae</taxon>
        <taxon>rosids</taxon>
        <taxon>malvids</taxon>
        <taxon>Brassicales</taxon>
        <taxon>Brassicaceae</taxon>
        <taxon>Brassiceae</taxon>
        <taxon>Brassica</taxon>
    </lineage>
</organism>
<gene>
    <name evidence="3" type="ORF">DY000_02006572</name>
    <name evidence="2" type="ORF">F2Q70_00011358</name>
</gene>
<evidence type="ECO:0000313" key="3">
    <source>
        <dbReference type="EMBL" id="KAF3548817.1"/>
    </source>
</evidence>
<keyword evidence="4" id="KW-1185">Reference proteome</keyword>
<dbReference type="Proteomes" id="UP000266723">
    <property type="component" value="Unassembled WGS sequence"/>
</dbReference>
<evidence type="ECO:0000313" key="4">
    <source>
        <dbReference type="Proteomes" id="UP000266723"/>
    </source>
</evidence>
<evidence type="ECO:0000256" key="1">
    <source>
        <dbReference type="SAM" id="MobiDB-lite"/>
    </source>
</evidence>
<accession>A0A3N6QN24</accession>
<dbReference type="AlphaFoldDB" id="A0A3N6QN24"/>
<dbReference type="EMBL" id="QGKV02000832">
    <property type="protein sequence ID" value="KAF3548817.1"/>
    <property type="molecule type" value="Genomic_DNA"/>
</dbReference>
<feature type="region of interest" description="Disordered" evidence="1">
    <location>
        <begin position="1"/>
        <end position="26"/>
    </location>
</feature>
<reference evidence="3" key="2">
    <citation type="submission" date="2019-12" db="EMBL/GenBank/DDBJ databases">
        <authorList>
            <person name="Studholme D.J."/>
            <person name="Sarris P."/>
        </authorList>
    </citation>
    <scope>NUCLEOTIDE SEQUENCE</scope>
    <source>
        <strain evidence="3">PFS-1207/04</strain>
        <tissue evidence="3">Leaf</tissue>
    </source>
</reference>
<dbReference type="EMBL" id="QGKY02000089">
    <property type="protein sequence ID" value="KAF2614186.1"/>
    <property type="molecule type" value="Genomic_DNA"/>
</dbReference>
<name>A0A3N6QN24_BRACR</name>
<comment type="caution">
    <text evidence="2">The sequence shown here is derived from an EMBL/GenBank/DDBJ whole genome shotgun (WGS) entry which is preliminary data.</text>
</comment>
<evidence type="ECO:0000313" key="2">
    <source>
        <dbReference type="EMBL" id="KAF2614186.1"/>
    </source>
</evidence>
<protein>
    <submittedName>
        <fullName evidence="2">Uncharacterized protein</fullName>
    </submittedName>
</protein>
<dbReference type="OrthoDB" id="1708585at2759"/>
<reference evidence="2" key="1">
    <citation type="submission" date="2019-12" db="EMBL/GenBank/DDBJ databases">
        <title>Genome sequencing and annotation of Brassica cretica.</title>
        <authorList>
            <person name="Studholme D.J."/>
            <person name="Sarris P.F."/>
        </authorList>
    </citation>
    <scope>NUCLEOTIDE SEQUENCE</scope>
    <source>
        <strain evidence="2">PFS-102/07</strain>
        <tissue evidence="2">Leaf</tissue>
    </source>
</reference>
<sequence length="88" mass="9453">MEPVSVSKLSGGGNDETGGSPWGRDQGKLIDVVQREVTDLLQPALDVAHLHLSEDLKKRLSMVIAPEGLVVFVKVKQEALFPARASSC</sequence>
<proteinExistence type="predicted"/>